<dbReference type="GeneID" id="24920510"/>
<dbReference type="InParanoid" id="D8M5V4"/>
<dbReference type="AlphaFoldDB" id="D8M5V4"/>
<dbReference type="PANTHER" id="PTHR47992">
    <property type="entry name" value="PROTEIN PHOSPHATASE"/>
    <property type="match status" value="1"/>
</dbReference>
<dbReference type="SMART" id="SM00332">
    <property type="entry name" value="PP2Cc"/>
    <property type="match status" value="1"/>
</dbReference>
<feature type="domain" description="PPM-type phosphatase" evidence="2">
    <location>
        <begin position="1"/>
        <end position="183"/>
    </location>
</feature>
<proteinExistence type="predicted"/>
<feature type="compositionally biased region" description="Basic and acidic residues" evidence="1">
    <location>
        <begin position="190"/>
        <end position="201"/>
    </location>
</feature>
<dbReference type="PROSITE" id="PS51746">
    <property type="entry name" value="PPM_2"/>
    <property type="match status" value="1"/>
</dbReference>
<name>D8M5V4_BLAHO</name>
<dbReference type="InterPro" id="IPR001932">
    <property type="entry name" value="PPM-type_phosphatase-like_dom"/>
</dbReference>
<reference evidence="3" key="1">
    <citation type="submission" date="2010-02" db="EMBL/GenBank/DDBJ databases">
        <title>Sequencing and annotation of the Blastocystis hominis genome.</title>
        <authorList>
            <person name="Wincker P."/>
        </authorList>
    </citation>
    <scope>NUCLEOTIDE SEQUENCE</scope>
    <source>
        <strain evidence="3">Singapore isolate B</strain>
    </source>
</reference>
<gene>
    <name evidence="3" type="ORF">GSBLH_T00003409001</name>
</gene>
<dbReference type="EMBL" id="FN668661">
    <property type="protein sequence ID" value="CBK23553.2"/>
    <property type="molecule type" value="Genomic_DNA"/>
</dbReference>
<evidence type="ECO:0000256" key="1">
    <source>
        <dbReference type="SAM" id="MobiDB-lite"/>
    </source>
</evidence>
<keyword evidence="4" id="KW-1185">Reference proteome</keyword>
<feature type="compositionally biased region" description="Acidic residues" evidence="1">
    <location>
        <begin position="202"/>
        <end position="232"/>
    </location>
</feature>
<dbReference type="InterPro" id="IPR036457">
    <property type="entry name" value="PPM-type-like_dom_sf"/>
</dbReference>
<evidence type="ECO:0000313" key="3">
    <source>
        <dbReference type="EMBL" id="CBK23553.2"/>
    </source>
</evidence>
<dbReference type="OrthoDB" id="10264738at2759"/>
<feature type="region of interest" description="Disordered" evidence="1">
    <location>
        <begin position="190"/>
        <end position="286"/>
    </location>
</feature>
<dbReference type="Proteomes" id="UP000008312">
    <property type="component" value="Unassembled WGS sequence"/>
</dbReference>
<evidence type="ECO:0000313" key="4">
    <source>
        <dbReference type="Proteomes" id="UP000008312"/>
    </source>
</evidence>
<dbReference type="Gene3D" id="3.60.40.10">
    <property type="entry name" value="PPM-type phosphatase domain"/>
    <property type="match status" value="1"/>
</dbReference>
<dbReference type="RefSeq" id="XP_012897601.1">
    <property type="nucleotide sequence ID" value="XM_013042147.1"/>
</dbReference>
<accession>D8M5V4</accession>
<dbReference type="GO" id="GO:0004722">
    <property type="term" value="F:protein serine/threonine phosphatase activity"/>
    <property type="evidence" value="ECO:0007669"/>
    <property type="project" value="InterPro"/>
</dbReference>
<feature type="compositionally biased region" description="Basic and acidic residues" evidence="1">
    <location>
        <begin position="252"/>
        <end position="286"/>
    </location>
</feature>
<protein>
    <recommendedName>
        <fullName evidence="2">PPM-type phosphatase domain-containing protein</fullName>
    </recommendedName>
</protein>
<dbReference type="CDD" id="cd00143">
    <property type="entry name" value="PP2Cc"/>
    <property type="match status" value="1"/>
</dbReference>
<dbReference type="InterPro" id="IPR015655">
    <property type="entry name" value="PP2C"/>
</dbReference>
<dbReference type="SUPFAM" id="SSF81606">
    <property type="entry name" value="PP2C-like"/>
    <property type="match status" value="1"/>
</dbReference>
<sequence>MDIINGFQLCDRSYRDVSIRDDGSTVVSVFLHKARRQLITAHVGDARAALISLHDSFNLTADHKPSNPSEKERVELLGGRIINYGVLRVQGVLAVTRALGDFSLRPFVSNVPTVSCFALQGDECFVVLASDGLWDVLEHGEVAELLREGVREGKSLKECAEKLAEEAVRRRSMDNITVMVVDLRGEDCAFGRNERDGKESEGESESESENESDSESESENECDSESQSDSESDSDKGKGKKEKNGKRKTKSQKKDERERTNKRKDVPKNPKEKTQRNSKSGKEERLKLFDRFLKESIEAIEQTIEKIES</sequence>
<feature type="compositionally biased region" description="Basic residues" evidence="1">
    <location>
        <begin position="238"/>
        <end position="251"/>
    </location>
</feature>
<organism evidence="3">
    <name type="scientific">Blastocystis hominis</name>
    <dbReference type="NCBI Taxonomy" id="12968"/>
    <lineage>
        <taxon>Eukaryota</taxon>
        <taxon>Sar</taxon>
        <taxon>Stramenopiles</taxon>
        <taxon>Bigyra</taxon>
        <taxon>Opalozoa</taxon>
        <taxon>Opalinata</taxon>
        <taxon>Blastocystidae</taxon>
        <taxon>Blastocystis</taxon>
    </lineage>
</organism>
<evidence type="ECO:0000259" key="2">
    <source>
        <dbReference type="PROSITE" id="PS51746"/>
    </source>
</evidence>
<dbReference type="Pfam" id="PF00481">
    <property type="entry name" value="PP2C"/>
    <property type="match status" value="1"/>
</dbReference>